<keyword evidence="2" id="KW-0812">Transmembrane</keyword>
<dbReference type="Proteomes" id="UP000587527">
    <property type="component" value="Unassembled WGS sequence"/>
</dbReference>
<sequence>MADTPAQPPNPASPPTQPLNLPRPGNGLARLALVVAAASLLLAVIASGLAVIALSRSGAGTPAAASQSPGGPPASPSAKASVLVPPSPPAPTSPAPALDVLAPGAVYSSKYTDQQLIPPVNQSSDAYIDLDEPRAYPRSTDTIDIVVGQSYDSSVPYIDLGDNVDGAIVPAGTAPDAAGCAELIRTAPVSASASVPAQRNLVMCIATSRSQASREGIKQRMVVLTVVSLTTAGRPTIKLTAWEIPG</sequence>
<feature type="compositionally biased region" description="Low complexity" evidence="1">
    <location>
        <begin position="60"/>
        <end position="69"/>
    </location>
</feature>
<evidence type="ECO:0000256" key="1">
    <source>
        <dbReference type="SAM" id="MobiDB-lite"/>
    </source>
</evidence>
<organism evidence="3 4">
    <name type="scientific">Allocatelliglobosispora scoriae</name>
    <dbReference type="NCBI Taxonomy" id="643052"/>
    <lineage>
        <taxon>Bacteria</taxon>
        <taxon>Bacillati</taxon>
        <taxon>Actinomycetota</taxon>
        <taxon>Actinomycetes</taxon>
        <taxon>Micromonosporales</taxon>
        <taxon>Micromonosporaceae</taxon>
        <taxon>Allocatelliglobosispora</taxon>
    </lineage>
</organism>
<keyword evidence="2" id="KW-0472">Membrane</keyword>
<feature type="transmembrane region" description="Helical" evidence="2">
    <location>
        <begin position="28"/>
        <end position="54"/>
    </location>
</feature>
<dbReference type="AlphaFoldDB" id="A0A841BS05"/>
<proteinExistence type="predicted"/>
<feature type="region of interest" description="Disordered" evidence="1">
    <location>
        <begin position="1"/>
        <end position="23"/>
    </location>
</feature>
<keyword evidence="4" id="KW-1185">Reference proteome</keyword>
<dbReference type="RefSeq" id="WP_184837377.1">
    <property type="nucleotide sequence ID" value="NZ_JACHMN010000002.1"/>
</dbReference>
<comment type="caution">
    <text evidence="3">The sequence shown here is derived from an EMBL/GenBank/DDBJ whole genome shotgun (WGS) entry which is preliminary data.</text>
</comment>
<protein>
    <submittedName>
        <fullName evidence="3">Uncharacterized protein</fullName>
    </submittedName>
</protein>
<feature type="compositionally biased region" description="Pro residues" evidence="1">
    <location>
        <begin position="85"/>
        <end position="94"/>
    </location>
</feature>
<name>A0A841BS05_9ACTN</name>
<gene>
    <name evidence="3" type="ORF">F4553_003555</name>
</gene>
<evidence type="ECO:0000256" key="2">
    <source>
        <dbReference type="SAM" id="Phobius"/>
    </source>
</evidence>
<keyword evidence="2" id="KW-1133">Transmembrane helix</keyword>
<evidence type="ECO:0000313" key="4">
    <source>
        <dbReference type="Proteomes" id="UP000587527"/>
    </source>
</evidence>
<feature type="compositionally biased region" description="Pro residues" evidence="1">
    <location>
        <begin position="1"/>
        <end position="17"/>
    </location>
</feature>
<dbReference type="EMBL" id="JACHMN010000002">
    <property type="protein sequence ID" value="MBB5870176.1"/>
    <property type="molecule type" value="Genomic_DNA"/>
</dbReference>
<evidence type="ECO:0000313" key="3">
    <source>
        <dbReference type="EMBL" id="MBB5870176.1"/>
    </source>
</evidence>
<feature type="region of interest" description="Disordered" evidence="1">
    <location>
        <begin position="60"/>
        <end position="96"/>
    </location>
</feature>
<accession>A0A841BS05</accession>
<reference evidence="3 4" key="1">
    <citation type="submission" date="2020-08" db="EMBL/GenBank/DDBJ databases">
        <title>Sequencing the genomes of 1000 actinobacteria strains.</title>
        <authorList>
            <person name="Klenk H.-P."/>
        </authorList>
    </citation>
    <scope>NUCLEOTIDE SEQUENCE [LARGE SCALE GENOMIC DNA]</scope>
    <source>
        <strain evidence="3 4">DSM 45362</strain>
    </source>
</reference>